<comment type="caution">
    <text evidence="2">The sequence shown here is derived from an EMBL/GenBank/DDBJ whole genome shotgun (WGS) entry which is preliminary data.</text>
</comment>
<evidence type="ECO:0000313" key="3">
    <source>
        <dbReference type="Proteomes" id="UP001596380"/>
    </source>
</evidence>
<dbReference type="RefSeq" id="WP_378063132.1">
    <property type="nucleotide sequence ID" value="NZ_JBHSXS010000003.1"/>
</dbReference>
<keyword evidence="3" id="KW-1185">Reference proteome</keyword>
<evidence type="ECO:0000313" key="2">
    <source>
        <dbReference type="EMBL" id="MFC6879688.1"/>
    </source>
</evidence>
<accession>A0ABW2CEV9</accession>
<name>A0ABW2CEV9_9ACTN</name>
<dbReference type="NCBIfam" id="NF038083">
    <property type="entry name" value="CU044_5270_fam"/>
    <property type="match status" value="1"/>
</dbReference>
<keyword evidence="1" id="KW-1133">Transmembrane helix</keyword>
<keyword evidence="1" id="KW-0472">Membrane</keyword>
<evidence type="ECO:0000256" key="1">
    <source>
        <dbReference type="SAM" id="Phobius"/>
    </source>
</evidence>
<dbReference type="InterPro" id="IPR047789">
    <property type="entry name" value="CU044_5270-like"/>
</dbReference>
<keyword evidence="1" id="KW-0812">Transmembrane</keyword>
<reference evidence="3" key="1">
    <citation type="journal article" date="2019" name="Int. J. Syst. Evol. Microbiol.">
        <title>The Global Catalogue of Microorganisms (GCM) 10K type strain sequencing project: providing services to taxonomists for standard genome sequencing and annotation.</title>
        <authorList>
            <consortium name="The Broad Institute Genomics Platform"/>
            <consortium name="The Broad Institute Genome Sequencing Center for Infectious Disease"/>
            <person name="Wu L."/>
            <person name="Ma J."/>
        </authorList>
    </citation>
    <scope>NUCLEOTIDE SEQUENCE [LARGE SCALE GENOMIC DNA]</scope>
    <source>
        <strain evidence="3">JCM 3369</strain>
    </source>
</reference>
<proteinExistence type="predicted"/>
<sequence length="378" mass="40194">MDEVRMVRDCSPDPAPPTAREIAQAKALLNEPPRRSLPRLRWGLGGVVAAGAAAAVAITLVGGNAHAPSGPVNLDGKAAILAAAQKAERQPTGNYWSSARIEGQAYVMRPKTGTYAIAGAHTETFYWSGAKAGMSEASFERELPARPLTARDTALWRKAGAPSSFRVWSGDHYATYTTKATKWEARRPDAGGGGDFLDGKSAEELRRLPSDPAELAEMFLSPKELAKAAGLPPGKELRQVDPAAKIARVATILEGAPIPPKARAGLMRALADQPGIHAIGRATDPLGRPGVALASDDHATTVTGESGGPKHDRGTYRSRSVIVFDERTGALLSSQDELTRPGGEYAEMKPGFVINYWTVRSAKWTDTKPAPPAELPFH</sequence>
<protein>
    <submittedName>
        <fullName evidence="2">CU044_5270 family protein</fullName>
    </submittedName>
</protein>
<feature type="transmembrane region" description="Helical" evidence="1">
    <location>
        <begin position="42"/>
        <end position="63"/>
    </location>
</feature>
<dbReference type="EMBL" id="JBHSXS010000003">
    <property type="protein sequence ID" value="MFC6879688.1"/>
    <property type="molecule type" value="Genomic_DNA"/>
</dbReference>
<organism evidence="2 3">
    <name type="scientific">Actinomadura yumaensis</name>
    <dbReference type="NCBI Taxonomy" id="111807"/>
    <lineage>
        <taxon>Bacteria</taxon>
        <taxon>Bacillati</taxon>
        <taxon>Actinomycetota</taxon>
        <taxon>Actinomycetes</taxon>
        <taxon>Streptosporangiales</taxon>
        <taxon>Thermomonosporaceae</taxon>
        <taxon>Actinomadura</taxon>
    </lineage>
</organism>
<dbReference type="Proteomes" id="UP001596380">
    <property type="component" value="Unassembled WGS sequence"/>
</dbReference>
<gene>
    <name evidence="2" type="ORF">ACFQKB_07915</name>
</gene>